<dbReference type="Pfam" id="PF14897">
    <property type="entry name" value="EpsG"/>
    <property type="match status" value="1"/>
</dbReference>
<feature type="transmembrane region" description="Helical" evidence="1">
    <location>
        <begin position="143"/>
        <end position="164"/>
    </location>
</feature>
<feature type="transmembrane region" description="Helical" evidence="1">
    <location>
        <begin position="234"/>
        <end position="251"/>
    </location>
</feature>
<feature type="transmembrane region" description="Helical" evidence="1">
    <location>
        <begin position="184"/>
        <end position="202"/>
    </location>
</feature>
<dbReference type="Proteomes" id="UP000074108">
    <property type="component" value="Unassembled WGS sequence"/>
</dbReference>
<sequence length="296" mass="34915">MSYYRTYEAINAGQLAWGSSDILYKSLNLLIPNFYLFVAIISLFYLLVIFFLIKNNLHRKQYWFSILILLINPYLFLIHLSSLRQTIAMCFIVIAVHFATKRNPIMYFLFVLIAMGFHQSALIMVPVYFLLNQNKLNVVKTTAIIGTLFLLLLTPLFDTIIRWVLDYFPRHYSYYYEQGLQNSLRSTFISSFFFFLILFNINKLNGKELLYGKLSLIATIISLLAYKVSMITRIGMYFDIFLIVTLPLLFSKMKKGKIRVILFAALLGIYILRYWSFFNNEVWIDAYRTYQTILTK</sequence>
<reference evidence="2 3" key="1">
    <citation type="journal article" date="2016" name="Front. Microbiol.">
        <title>Microevolution Analysis of Bacillus coahuilensis Unveils Differences in Phosphorus Acquisition Strategies and Their Regulation.</title>
        <authorList>
            <person name="Gomez-Lunar Z."/>
            <person name="Hernandez-Gonzalez I."/>
            <person name="Rodriguez-Torres M.D."/>
            <person name="Souza V."/>
            <person name="Olmedo-Alvarez G."/>
        </authorList>
    </citation>
    <scope>NUCLEOTIDE SEQUENCE [LARGE SCALE GENOMIC DNA]</scope>
    <source>
        <strain evidence="3">p1.1.43</strain>
    </source>
</reference>
<dbReference type="STRING" id="1150625.Q75_16070"/>
<gene>
    <name evidence="2" type="ORF">Q75_16070</name>
</gene>
<dbReference type="AlphaFoldDB" id="A0A147K4J5"/>
<evidence type="ECO:0008006" key="4">
    <source>
        <dbReference type="Google" id="ProtNLM"/>
    </source>
</evidence>
<evidence type="ECO:0000313" key="2">
    <source>
        <dbReference type="EMBL" id="KUP04300.1"/>
    </source>
</evidence>
<keyword evidence="1" id="KW-0812">Transmembrane</keyword>
<keyword evidence="3" id="KW-1185">Reference proteome</keyword>
<keyword evidence="1" id="KW-0472">Membrane</keyword>
<feature type="transmembrane region" description="Helical" evidence="1">
    <location>
        <begin position="105"/>
        <end position="131"/>
    </location>
</feature>
<feature type="transmembrane region" description="Helical" evidence="1">
    <location>
        <begin position="34"/>
        <end position="53"/>
    </location>
</feature>
<feature type="transmembrane region" description="Helical" evidence="1">
    <location>
        <begin position="209"/>
        <end position="228"/>
    </location>
</feature>
<organism evidence="2 3">
    <name type="scientific">Bacillus coahuilensis p1.1.43</name>
    <dbReference type="NCBI Taxonomy" id="1150625"/>
    <lineage>
        <taxon>Bacteria</taxon>
        <taxon>Bacillati</taxon>
        <taxon>Bacillota</taxon>
        <taxon>Bacilli</taxon>
        <taxon>Bacillales</taxon>
        <taxon>Bacillaceae</taxon>
        <taxon>Bacillus</taxon>
    </lineage>
</organism>
<proteinExistence type="predicted"/>
<feature type="transmembrane region" description="Helical" evidence="1">
    <location>
        <begin position="258"/>
        <end position="275"/>
    </location>
</feature>
<keyword evidence="1" id="KW-1133">Transmembrane helix</keyword>
<feature type="transmembrane region" description="Helical" evidence="1">
    <location>
        <begin position="74"/>
        <end position="99"/>
    </location>
</feature>
<evidence type="ECO:0000256" key="1">
    <source>
        <dbReference type="SAM" id="Phobius"/>
    </source>
</evidence>
<dbReference type="EMBL" id="LDYG01000052">
    <property type="protein sequence ID" value="KUP04300.1"/>
    <property type="molecule type" value="Genomic_DNA"/>
</dbReference>
<dbReference type="InterPro" id="IPR049458">
    <property type="entry name" value="EpsG-like"/>
</dbReference>
<name>A0A147K4J5_9BACI</name>
<protein>
    <recommendedName>
        <fullName evidence="4">EpsG family protein</fullName>
    </recommendedName>
</protein>
<comment type="caution">
    <text evidence="2">The sequence shown here is derived from an EMBL/GenBank/DDBJ whole genome shotgun (WGS) entry which is preliminary data.</text>
</comment>
<accession>A0A147K4J5</accession>
<evidence type="ECO:0000313" key="3">
    <source>
        <dbReference type="Proteomes" id="UP000074108"/>
    </source>
</evidence>
<dbReference type="PATRIC" id="fig|1150625.3.peg.3364"/>